<feature type="chain" id="PRO_5027117595" description="Thiol:disulfide interchange protein DsbD N-terminal domain-containing protein" evidence="2">
    <location>
        <begin position="37"/>
        <end position="351"/>
    </location>
</feature>
<evidence type="ECO:0000259" key="3">
    <source>
        <dbReference type="Pfam" id="PF11412"/>
    </source>
</evidence>
<proteinExistence type="predicted"/>
<feature type="region of interest" description="Disordered" evidence="1">
    <location>
        <begin position="318"/>
        <end position="351"/>
    </location>
</feature>
<dbReference type="Pfam" id="PF11412">
    <property type="entry name" value="DsbD_N"/>
    <property type="match status" value="1"/>
</dbReference>
<gene>
    <name evidence="4" type="ORF">AVDCRST_MAG68-1435</name>
</gene>
<dbReference type="AlphaFoldDB" id="A0A6J4KPZ2"/>
<dbReference type="InterPro" id="IPR028250">
    <property type="entry name" value="DsbDN"/>
</dbReference>
<reference evidence="4" key="1">
    <citation type="submission" date="2020-02" db="EMBL/GenBank/DDBJ databases">
        <authorList>
            <person name="Meier V. D."/>
        </authorList>
    </citation>
    <scope>NUCLEOTIDE SEQUENCE</scope>
    <source>
        <strain evidence="4">AVDCRST_MAG68</strain>
    </source>
</reference>
<evidence type="ECO:0000256" key="2">
    <source>
        <dbReference type="SAM" id="SignalP"/>
    </source>
</evidence>
<protein>
    <recommendedName>
        <fullName evidence="3">Thiol:disulfide interchange protein DsbD N-terminal domain-containing protein</fullName>
    </recommendedName>
</protein>
<keyword evidence="2" id="KW-0732">Signal</keyword>
<name>A0A6J4KPZ2_9BACT</name>
<dbReference type="EMBL" id="CADCTW010000074">
    <property type="protein sequence ID" value="CAA9312252.1"/>
    <property type="molecule type" value="Genomic_DNA"/>
</dbReference>
<feature type="domain" description="Thiol:disulfide interchange protein DsbD N-terminal" evidence="3">
    <location>
        <begin position="67"/>
        <end position="178"/>
    </location>
</feature>
<feature type="signal peptide" evidence="2">
    <location>
        <begin position="1"/>
        <end position="36"/>
    </location>
</feature>
<evidence type="ECO:0000256" key="1">
    <source>
        <dbReference type="SAM" id="MobiDB-lite"/>
    </source>
</evidence>
<organism evidence="4">
    <name type="scientific">uncultured Gemmatimonadota bacterium</name>
    <dbReference type="NCBI Taxonomy" id="203437"/>
    <lineage>
        <taxon>Bacteria</taxon>
        <taxon>Pseudomonadati</taxon>
        <taxon>Gemmatimonadota</taxon>
        <taxon>environmental samples</taxon>
    </lineage>
</organism>
<accession>A0A6J4KPZ2</accession>
<evidence type="ECO:0000313" key="4">
    <source>
        <dbReference type="EMBL" id="CAA9312252.1"/>
    </source>
</evidence>
<sequence length="351" mass="36124">MRTRASRLLKETTGSLPGRPRMAAPLALLLALAASAGSGLSAQTGPLSAQQDTTPRSEVRLVSDVASIRPGEPFTVGLHVTLGEGWRTPWKNAGDVGNGLIATWSLPGGFSADSFAYPLPERISNPPVASYGYHDEVVILATITPPAGLEAGRSVRLGLSVDFVVCGHTCIPARAERSLELPVRDAPSTTSGDAALIRRYAGRLPVEHPQWTTRAARTDSGFVVGVAPPAGWKGSLGGAYFFPAGPVLLDHAAGQPVGRTAAGEYRIRLTGSAYLPGVPERIEGILVLPDGGAFDAAGHRGLVVSAAVAPADVAWAAEPTEPVAPPGQGSPAGTPAERPPSSPFGSRRPGA</sequence>